<dbReference type="InterPro" id="IPR029000">
    <property type="entry name" value="Cyclophilin-like_dom_sf"/>
</dbReference>
<evidence type="ECO:0000259" key="1">
    <source>
        <dbReference type="Pfam" id="PF18050"/>
    </source>
</evidence>
<dbReference type="InterPro" id="IPR041183">
    <property type="entry name" value="Cyclophilin-like"/>
</dbReference>
<dbReference type="AlphaFoldDB" id="A0A9X3L482"/>
<feature type="domain" description="Cyclophilin-like" evidence="1">
    <location>
        <begin position="72"/>
        <end position="179"/>
    </location>
</feature>
<dbReference type="Proteomes" id="UP001141992">
    <property type="component" value="Unassembled WGS sequence"/>
</dbReference>
<dbReference type="Pfam" id="PF18050">
    <property type="entry name" value="Cyclophil_like2"/>
    <property type="match status" value="1"/>
</dbReference>
<evidence type="ECO:0000313" key="3">
    <source>
        <dbReference type="Proteomes" id="UP001141992"/>
    </source>
</evidence>
<protein>
    <submittedName>
        <fullName evidence="2">Cyclophilin-like fold protein</fullName>
    </submittedName>
</protein>
<proteinExistence type="predicted"/>
<reference evidence="2" key="1">
    <citation type="submission" date="2022-12" db="EMBL/GenBank/DDBJ databases">
        <authorList>
            <person name="Voronina O.L."/>
            <person name="Kunda M.S."/>
            <person name="Ryzhova N."/>
            <person name="Aksenova E.I."/>
        </authorList>
    </citation>
    <scope>NUCLEOTIDE SEQUENCE</scope>
    <source>
        <strain evidence="2">SCCH136:Ach223948</strain>
    </source>
</reference>
<evidence type="ECO:0000313" key="2">
    <source>
        <dbReference type="EMBL" id="MCZ8403811.1"/>
    </source>
</evidence>
<sequence>MTLSLSASPNCQRPSVIGNPAACGLRTLRGLGLLCGLLALGACDAAQPGASGPSTAAATAATVQPEESRMWMTVGERRFAISLADTEAARAFAAMLPLMIDMPDLNSNEKHAQLPKALPTATIRPGTIRNGDIMLYGSQTLVVFYLTFSSSYSYTRLGRVDDPAGLAQVLGSGTARITFSKN</sequence>
<comment type="caution">
    <text evidence="2">The sequence shown here is derived from an EMBL/GenBank/DDBJ whole genome shotgun (WGS) entry which is preliminary data.</text>
</comment>
<organism evidence="2 3">
    <name type="scientific">Alcaligenes xylosoxydans xylosoxydans</name>
    <name type="common">Achromobacter xylosoxidans</name>
    <dbReference type="NCBI Taxonomy" id="85698"/>
    <lineage>
        <taxon>Bacteria</taxon>
        <taxon>Pseudomonadati</taxon>
        <taxon>Pseudomonadota</taxon>
        <taxon>Betaproteobacteria</taxon>
        <taxon>Burkholderiales</taxon>
        <taxon>Alcaligenaceae</taxon>
        <taxon>Achromobacter</taxon>
    </lineage>
</organism>
<name>A0A9X3L482_ALCXX</name>
<gene>
    <name evidence="2" type="ORF">O9570_20315</name>
</gene>
<dbReference type="EMBL" id="JAPZVI010000018">
    <property type="protein sequence ID" value="MCZ8403811.1"/>
    <property type="molecule type" value="Genomic_DNA"/>
</dbReference>
<accession>A0A9X3L482</accession>
<dbReference type="RefSeq" id="WP_236724846.1">
    <property type="nucleotide sequence ID" value="NZ_JAPZVI010000018.1"/>
</dbReference>
<dbReference type="SUPFAM" id="SSF50891">
    <property type="entry name" value="Cyclophilin-like"/>
    <property type="match status" value="1"/>
</dbReference>